<dbReference type="EMBL" id="JAYKYQ010000008">
    <property type="protein sequence ID" value="MEB3512480.1"/>
    <property type="molecule type" value="Genomic_DNA"/>
</dbReference>
<accession>A0ABU6AYC9</accession>
<keyword evidence="2" id="KW-1185">Reference proteome</keyword>
<gene>
    <name evidence="1" type="ORF">U3653_20820</name>
</gene>
<evidence type="ECO:0000313" key="1">
    <source>
        <dbReference type="EMBL" id="MEB3512480.1"/>
    </source>
</evidence>
<comment type="caution">
    <text evidence="1">The sequence shown here is derived from an EMBL/GenBank/DDBJ whole genome shotgun (WGS) entry which is preliminary data.</text>
</comment>
<evidence type="ECO:0000313" key="2">
    <source>
        <dbReference type="Proteomes" id="UP001348098"/>
    </source>
</evidence>
<dbReference type="SUPFAM" id="SSF81923">
    <property type="entry name" value="Double Clp-N motif"/>
    <property type="match status" value="1"/>
</dbReference>
<dbReference type="RefSeq" id="WP_195078114.1">
    <property type="nucleotide sequence ID" value="NZ_JAYESH010000004.1"/>
</dbReference>
<evidence type="ECO:0008006" key="3">
    <source>
        <dbReference type="Google" id="ProtNLM"/>
    </source>
</evidence>
<protein>
    <recommendedName>
        <fullName evidence="3">Clp R domain-containing protein</fullName>
    </recommendedName>
</protein>
<dbReference type="Gene3D" id="1.10.1780.10">
    <property type="entry name" value="Clp, N-terminal domain"/>
    <property type="match status" value="1"/>
</dbReference>
<dbReference type="InterPro" id="IPR036628">
    <property type="entry name" value="Clp_N_dom_sf"/>
</dbReference>
<proteinExistence type="predicted"/>
<dbReference type="Proteomes" id="UP001348098">
    <property type="component" value="Unassembled WGS sequence"/>
</dbReference>
<organism evidence="1 2">
    <name type="scientific">Nocardia implantans</name>
    <dbReference type="NCBI Taxonomy" id="3108168"/>
    <lineage>
        <taxon>Bacteria</taxon>
        <taxon>Bacillati</taxon>
        <taxon>Actinomycetota</taxon>
        <taxon>Actinomycetes</taxon>
        <taxon>Mycobacteriales</taxon>
        <taxon>Nocardiaceae</taxon>
        <taxon>Nocardia</taxon>
    </lineage>
</organism>
<reference evidence="1 2" key="1">
    <citation type="submission" date="2023-12" db="EMBL/GenBank/DDBJ databases">
        <title>novel species in genus Nocarida.</title>
        <authorList>
            <person name="Li Z."/>
        </authorList>
    </citation>
    <scope>NUCLEOTIDE SEQUENCE [LARGE SCALE GENOMIC DNA]</scope>
    <source>
        <strain evidence="1 2">CDC186</strain>
    </source>
</reference>
<sequence>MTTTERDESTVTVTGAAPGVIVALRRAATIAAEHGHNYVGFEDLLVALLEAPMSPLQVHWEERGLGALSLTELRELARSIVPGPVRGAHGPAEPATVTFDLSGPHAEEFRQAIHEHS</sequence>
<name>A0ABU6AYC9_9NOCA</name>